<evidence type="ECO:0000313" key="1">
    <source>
        <dbReference type="EMBL" id="ASK44684.1"/>
    </source>
</evidence>
<accession>A0A2Z2PNJ7</accession>
<dbReference type="AlphaFoldDB" id="A0A2Z2PNJ7"/>
<dbReference type="EMBL" id="KY000047">
    <property type="protein sequence ID" value="ASK44684.1"/>
    <property type="molecule type" value="Genomic_DNA"/>
</dbReference>
<geneLocation type="plasmid" evidence="1">
    <name>pTi_CFBP2516</name>
</geneLocation>
<sequence>MGDRTVTDRMKRQRELRAAEGWQKVTVWVPTVADAEDVKKLAAERRARAEALAGLSEEVPKVNVDTAERIARAIAEHGSKAYITPSGAVLELMKELAKEDDLESFASAFVIIARAKPTNAKFITARVPAMISEFLIRHRGIDGGAMGKWGISNPGWADEIKAAIRDPERFPQVVDALAQTIKRSQTVQ</sequence>
<reference evidence="1" key="1">
    <citation type="submission" date="2016-10" db="EMBL/GenBank/DDBJ databases">
        <title>Agrobacterium Ti plasmids: Classification based on T-DNA and Vir regions organization.</title>
        <authorList>
            <person name="Nabi N."/>
            <person name="Vial L."/>
            <person name="Ben Hafsa A."/>
            <person name="Chapulliot D."/>
            <person name="Berard A."/>
            <person name="Chauveau A."/>
            <person name="Le Paslier M.-C."/>
            <person name="Harzallah Skhiri F."/>
            <person name="Brunel D."/>
            <person name="Nesme X."/>
            <person name="Chaouachi M."/>
        </authorList>
    </citation>
    <scope>NUCLEOTIDE SEQUENCE</scope>
    <source>
        <strain evidence="1">CFBP2516</strain>
        <plasmid evidence="1">pTi_CFBP2516</plasmid>
    </source>
</reference>
<dbReference type="RefSeq" id="WP_137392542.1">
    <property type="nucleotide sequence ID" value="NZ_KY000047.1"/>
</dbReference>
<name>A0A2Z2PNJ7_AGRTU</name>
<protein>
    <submittedName>
        <fullName evidence="1">Uncharacterized protein</fullName>
    </submittedName>
</protein>
<keyword evidence="1" id="KW-0614">Plasmid</keyword>
<proteinExistence type="predicted"/>
<organism evidence="1">
    <name type="scientific">Agrobacterium tumefaciens</name>
    <dbReference type="NCBI Taxonomy" id="358"/>
    <lineage>
        <taxon>Bacteria</taxon>
        <taxon>Pseudomonadati</taxon>
        <taxon>Pseudomonadota</taxon>
        <taxon>Alphaproteobacteria</taxon>
        <taxon>Hyphomicrobiales</taxon>
        <taxon>Rhizobiaceae</taxon>
        <taxon>Rhizobium/Agrobacterium group</taxon>
        <taxon>Agrobacterium</taxon>
        <taxon>Agrobacterium tumefaciens complex</taxon>
    </lineage>
</organism>